<dbReference type="GO" id="GO:0004252">
    <property type="term" value="F:serine-type endopeptidase activity"/>
    <property type="evidence" value="ECO:0007669"/>
    <property type="project" value="InterPro"/>
</dbReference>
<protein>
    <submittedName>
        <fullName evidence="2">Clp protease</fullName>
    </submittedName>
</protein>
<dbReference type="EMBL" id="KY684084">
    <property type="protein sequence ID" value="ARF09139.1"/>
    <property type="molecule type" value="Genomic_DNA"/>
</dbReference>
<dbReference type="SUPFAM" id="SSF52096">
    <property type="entry name" value="ClpP/crotonase"/>
    <property type="match status" value="1"/>
</dbReference>
<evidence type="ECO:0000256" key="1">
    <source>
        <dbReference type="ARBA" id="ARBA00007039"/>
    </source>
</evidence>
<sequence length="253" mass="28498">MNKIFIVILFLIFAILIKCEDVIKLTEDNHIVIRGQINGITASKVINELAKVKSKDLYVFITSNGGSVTSGMQIIQSMQALQKTGVNITCIANVALSMGYVILQYCDNRYVMPSSVLMQHQMSLGIDGPLKNINSYMSFINSMDTEIETFQAKRLNLTLEEFKQKVDHDWWMLGSSAVTNGSADKLVSVLCDFKVQNFEETIFTMFGKIVLTYSSCPLARDPVGVRFDDTIPMEKIEKFTAEINNYLTPKLYL</sequence>
<gene>
    <name evidence="2" type="ORF">Catovirus_2_88</name>
</gene>
<accession>A0A1V0SBQ7</accession>
<dbReference type="GO" id="GO:0004176">
    <property type="term" value="F:ATP-dependent peptidase activity"/>
    <property type="evidence" value="ECO:0007669"/>
    <property type="project" value="InterPro"/>
</dbReference>
<organism evidence="2">
    <name type="scientific">Catovirus CTV1</name>
    <dbReference type="NCBI Taxonomy" id="1977631"/>
    <lineage>
        <taxon>Viruses</taxon>
        <taxon>Varidnaviria</taxon>
        <taxon>Bamfordvirae</taxon>
        <taxon>Nucleocytoviricota</taxon>
        <taxon>Megaviricetes</taxon>
        <taxon>Imitervirales</taxon>
        <taxon>Mimiviridae</taxon>
        <taxon>Klosneuvirinae</taxon>
        <taxon>Catovirus</taxon>
    </lineage>
</organism>
<dbReference type="PRINTS" id="PR00127">
    <property type="entry name" value="CLPPROTEASEP"/>
</dbReference>
<keyword evidence="2" id="KW-0645">Protease</keyword>
<dbReference type="GO" id="GO:0009368">
    <property type="term" value="C:endopeptidase Clp complex"/>
    <property type="evidence" value="ECO:0007669"/>
    <property type="project" value="TreeGrafter"/>
</dbReference>
<dbReference type="InterPro" id="IPR001907">
    <property type="entry name" value="ClpP"/>
</dbReference>
<dbReference type="PANTHER" id="PTHR10381">
    <property type="entry name" value="ATP-DEPENDENT CLP PROTEASE PROTEOLYTIC SUBUNIT"/>
    <property type="match status" value="1"/>
</dbReference>
<dbReference type="GO" id="GO:0006515">
    <property type="term" value="P:protein quality control for misfolded or incompletely synthesized proteins"/>
    <property type="evidence" value="ECO:0007669"/>
    <property type="project" value="TreeGrafter"/>
</dbReference>
<dbReference type="Pfam" id="PF00574">
    <property type="entry name" value="CLP_protease"/>
    <property type="match status" value="1"/>
</dbReference>
<dbReference type="InterPro" id="IPR023562">
    <property type="entry name" value="ClpP/TepA"/>
</dbReference>
<dbReference type="Gene3D" id="3.90.226.10">
    <property type="entry name" value="2-enoyl-CoA Hydratase, Chain A, domain 1"/>
    <property type="match status" value="1"/>
</dbReference>
<comment type="similarity">
    <text evidence="1">Belongs to the peptidase S14 family.</text>
</comment>
<dbReference type="GO" id="GO:0051117">
    <property type="term" value="F:ATPase binding"/>
    <property type="evidence" value="ECO:0007669"/>
    <property type="project" value="TreeGrafter"/>
</dbReference>
<dbReference type="PANTHER" id="PTHR10381:SF11">
    <property type="entry name" value="ATP-DEPENDENT CLP PROTEASE PROTEOLYTIC SUBUNIT, MITOCHONDRIAL"/>
    <property type="match status" value="1"/>
</dbReference>
<name>A0A1V0SBQ7_9VIRU</name>
<proteinExistence type="inferred from homology"/>
<dbReference type="InterPro" id="IPR029045">
    <property type="entry name" value="ClpP/crotonase-like_dom_sf"/>
</dbReference>
<reference evidence="2" key="1">
    <citation type="journal article" date="2017" name="Science">
        <title>Giant viruses with an expanded complement of translation system components.</title>
        <authorList>
            <person name="Schulz F."/>
            <person name="Yutin N."/>
            <person name="Ivanova N.N."/>
            <person name="Ortega D.R."/>
            <person name="Lee T.K."/>
            <person name="Vierheilig J."/>
            <person name="Daims H."/>
            <person name="Horn M."/>
            <person name="Wagner M."/>
            <person name="Jensen G.J."/>
            <person name="Kyrpides N.C."/>
            <person name="Koonin E.V."/>
            <person name="Woyke T."/>
        </authorList>
    </citation>
    <scope>NUCLEOTIDE SEQUENCE</scope>
    <source>
        <strain evidence="2">CTV1</strain>
    </source>
</reference>
<evidence type="ECO:0000313" key="2">
    <source>
        <dbReference type="EMBL" id="ARF09139.1"/>
    </source>
</evidence>
<keyword evidence="2" id="KW-0378">Hydrolase</keyword>